<evidence type="ECO:0000256" key="5">
    <source>
        <dbReference type="ARBA" id="ARBA00022023"/>
    </source>
</evidence>
<dbReference type="SUPFAM" id="SSF48150">
    <property type="entry name" value="DNA-glycosylase"/>
    <property type="match status" value="1"/>
</dbReference>
<feature type="domain" description="Nudix hydrolase" evidence="14">
    <location>
        <begin position="226"/>
        <end position="351"/>
    </location>
</feature>
<dbReference type="AlphaFoldDB" id="A0AA35STD9"/>
<evidence type="ECO:0000256" key="12">
    <source>
        <dbReference type="ARBA" id="ARBA00023204"/>
    </source>
</evidence>
<dbReference type="Proteomes" id="UP001174909">
    <property type="component" value="Unassembled WGS sequence"/>
</dbReference>
<dbReference type="PANTHER" id="PTHR42944:SF1">
    <property type="entry name" value="ADENINE DNA GLYCOSYLASE"/>
    <property type="match status" value="1"/>
</dbReference>
<evidence type="ECO:0000256" key="11">
    <source>
        <dbReference type="ARBA" id="ARBA00023014"/>
    </source>
</evidence>
<evidence type="ECO:0000256" key="7">
    <source>
        <dbReference type="ARBA" id="ARBA00022723"/>
    </source>
</evidence>
<comment type="cofactor">
    <cofactor evidence="2">
        <name>[4Fe-4S] cluster</name>
        <dbReference type="ChEBI" id="CHEBI:49883"/>
    </cofactor>
</comment>
<dbReference type="Pfam" id="PF14815">
    <property type="entry name" value="NUDIX_4"/>
    <property type="match status" value="1"/>
</dbReference>
<dbReference type="InterPro" id="IPR015797">
    <property type="entry name" value="NUDIX_hydrolase-like_dom_sf"/>
</dbReference>
<dbReference type="Gene3D" id="1.10.1670.10">
    <property type="entry name" value="Helix-hairpin-Helix base-excision DNA repair enzymes (C-terminal)"/>
    <property type="match status" value="1"/>
</dbReference>
<protein>
    <recommendedName>
        <fullName evidence="5">Adenine DNA glycosylase</fullName>
        <ecNumber evidence="4">3.2.2.31</ecNumber>
    </recommendedName>
</protein>
<dbReference type="GO" id="GO:0032357">
    <property type="term" value="F:oxidized purine DNA binding"/>
    <property type="evidence" value="ECO:0007669"/>
    <property type="project" value="TreeGrafter"/>
</dbReference>
<dbReference type="InterPro" id="IPR003265">
    <property type="entry name" value="HhH-GPD_domain"/>
</dbReference>
<evidence type="ECO:0000259" key="14">
    <source>
        <dbReference type="PROSITE" id="PS51462"/>
    </source>
</evidence>
<keyword evidence="9" id="KW-0378">Hydrolase</keyword>
<dbReference type="CDD" id="cd00056">
    <property type="entry name" value="ENDO3c"/>
    <property type="match status" value="1"/>
</dbReference>
<dbReference type="Pfam" id="PF00730">
    <property type="entry name" value="HhH-GPD"/>
    <property type="match status" value="1"/>
</dbReference>
<dbReference type="NCBIfam" id="TIGR01084">
    <property type="entry name" value="mutY"/>
    <property type="match status" value="1"/>
</dbReference>
<dbReference type="GO" id="GO:0046872">
    <property type="term" value="F:metal ion binding"/>
    <property type="evidence" value="ECO:0007669"/>
    <property type="project" value="UniProtKB-KW"/>
</dbReference>
<evidence type="ECO:0000313" key="15">
    <source>
        <dbReference type="EMBL" id="CAI8034997.1"/>
    </source>
</evidence>
<keyword evidence="7" id="KW-0479">Metal-binding</keyword>
<dbReference type="GO" id="GO:0034039">
    <property type="term" value="F:8-oxo-7,8-dihydroguanine DNA N-glycosylase activity"/>
    <property type="evidence" value="ECO:0007669"/>
    <property type="project" value="TreeGrafter"/>
</dbReference>
<dbReference type="InterPro" id="IPR000086">
    <property type="entry name" value="NUDIX_hydrolase_dom"/>
</dbReference>
<keyword evidence="12" id="KW-0234">DNA repair</keyword>
<keyword evidence="8" id="KW-0227">DNA damage</keyword>
<accession>A0AA35STD9</accession>
<dbReference type="InterPro" id="IPR011257">
    <property type="entry name" value="DNA_glycosylase"/>
</dbReference>
<evidence type="ECO:0000256" key="2">
    <source>
        <dbReference type="ARBA" id="ARBA00001966"/>
    </source>
</evidence>
<comment type="similarity">
    <text evidence="3">Belongs to the Nth/MutY family.</text>
</comment>
<organism evidence="15 16">
    <name type="scientific">Geodia barretti</name>
    <name type="common">Barrett's horny sponge</name>
    <dbReference type="NCBI Taxonomy" id="519541"/>
    <lineage>
        <taxon>Eukaryota</taxon>
        <taxon>Metazoa</taxon>
        <taxon>Porifera</taxon>
        <taxon>Demospongiae</taxon>
        <taxon>Heteroscleromorpha</taxon>
        <taxon>Tetractinellida</taxon>
        <taxon>Astrophorina</taxon>
        <taxon>Geodiidae</taxon>
        <taxon>Geodia</taxon>
    </lineage>
</organism>
<dbReference type="CDD" id="cd03425">
    <property type="entry name" value="NUDIX_MutT_NudA_like"/>
    <property type="match status" value="1"/>
</dbReference>
<keyword evidence="11" id="KW-0411">Iron-sulfur</keyword>
<dbReference type="SMART" id="SM00478">
    <property type="entry name" value="ENDO3c"/>
    <property type="match status" value="1"/>
</dbReference>
<dbReference type="PANTHER" id="PTHR42944">
    <property type="entry name" value="ADENINE DNA GLYCOSYLASE"/>
    <property type="match status" value="1"/>
</dbReference>
<comment type="catalytic activity">
    <reaction evidence="1">
        <text>Hydrolyzes free adenine bases from 7,8-dihydro-8-oxoguanine:adenine mismatched double-stranded DNA, leaving an apurinic site.</text>
        <dbReference type="EC" id="3.2.2.31"/>
    </reaction>
</comment>
<dbReference type="InterPro" id="IPR044298">
    <property type="entry name" value="MIG/MutY"/>
</dbReference>
<gene>
    <name evidence="15" type="ORF">GBAR_LOCUS19643</name>
</gene>
<dbReference type="PROSITE" id="PS51462">
    <property type="entry name" value="NUDIX"/>
    <property type="match status" value="1"/>
</dbReference>
<reference evidence="15" key="1">
    <citation type="submission" date="2023-03" db="EMBL/GenBank/DDBJ databases">
        <authorList>
            <person name="Steffen K."/>
            <person name="Cardenas P."/>
        </authorList>
    </citation>
    <scope>NUCLEOTIDE SEQUENCE</scope>
</reference>
<comment type="caution">
    <text evidence="15">The sequence shown here is derived from an EMBL/GenBank/DDBJ whole genome shotgun (WGS) entry which is preliminary data.</text>
</comment>
<evidence type="ECO:0000256" key="9">
    <source>
        <dbReference type="ARBA" id="ARBA00022801"/>
    </source>
</evidence>
<evidence type="ECO:0000256" key="1">
    <source>
        <dbReference type="ARBA" id="ARBA00000843"/>
    </source>
</evidence>
<evidence type="ECO:0000256" key="4">
    <source>
        <dbReference type="ARBA" id="ARBA00012045"/>
    </source>
</evidence>
<dbReference type="GO" id="GO:0000701">
    <property type="term" value="F:purine-specific mismatch base pair DNA N-glycosylase activity"/>
    <property type="evidence" value="ECO:0007669"/>
    <property type="project" value="UniProtKB-EC"/>
</dbReference>
<name>A0AA35STD9_GEOBA</name>
<dbReference type="GO" id="GO:0006298">
    <property type="term" value="P:mismatch repair"/>
    <property type="evidence" value="ECO:0007669"/>
    <property type="project" value="TreeGrafter"/>
</dbReference>
<evidence type="ECO:0000256" key="10">
    <source>
        <dbReference type="ARBA" id="ARBA00023004"/>
    </source>
</evidence>
<dbReference type="EMBL" id="CASHTH010002766">
    <property type="protein sequence ID" value="CAI8034997.1"/>
    <property type="molecule type" value="Genomic_DNA"/>
</dbReference>
<evidence type="ECO:0000256" key="3">
    <source>
        <dbReference type="ARBA" id="ARBA00008343"/>
    </source>
</evidence>
<keyword evidence="10" id="KW-0408">Iron</keyword>
<keyword evidence="16" id="KW-1185">Reference proteome</keyword>
<keyword evidence="6" id="KW-0004">4Fe-4S</keyword>
<dbReference type="GO" id="GO:0035485">
    <property type="term" value="F:adenine/guanine mispair binding"/>
    <property type="evidence" value="ECO:0007669"/>
    <property type="project" value="TreeGrafter"/>
</dbReference>
<sequence>MKDWVTRLLDWFERHQRRLPWRDDCRPYYVWLSEVMLQQTQVDTVIPYFERFIRAFPDVPALAAADQQAVLKLWEGLGYYSRARNLHKTAQLLVAQHDGELPGDIEALRRLPGFGPYTTAAVGSIAFGYPVPVVDGNVLRVFCRFWGIATDIRQPRLRTELQTRLTPFIAAAPPSAFNQAMMEVGALVCRPQAPRCNACPLQADCVAFQTGRTAELPVKSARKPVPHHQIVAGIVWKDEKFLLARRRQDQMLGGLWVFPGGKSKPGEAPATTLRREVHAKTGLRIRVGFPYCRVEHGYTHFKITLTAYRCEWRSGEAKALTSDEVRWVSLQEIGTYPLPKANHKVLEAVRDYERMQGNAG</sequence>
<dbReference type="SMART" id="SM00525">
    <property type="entry name" value="FES"/>
    <property type="match status" value="1"/>
</dbReference>
<dbReference type="InterPro" id="IPR029119">
    <property type="entry name" value="MutY_C"/>
</dbReference>
<evidence type="ECO:0000256" key="13">
    <source>
        <dbReference type="ARBA" id="ARBA00023295"/>
    </source>
</evidence>
<evidence type="ECO:0000313" key="16">
    <source>
        <dbReference type="Proteomes" id="UP001174909"/>
    </source>
</evidence>
<dbReference type="InterPro" id="IPR003651">
    <property type="entry name" value="Endonuclease3_FeS-loop_motif"/>
</dbReference>
<dbReference type="Gene3D" id="3.90.79.10">
    <property type="entry name" value="Nucleoside Triphosphate Pyrophosphohydrolase"/>
    <property type="match status" value="1"/>
</dbReference>
<dbReference type="SUPFAM" id="SSF55811">
    <property type="entry name" value="Nudix"/>
    <property type="match status" value="1"/>
</dbReference>
<dbReference type="InterPro" id="IPR005760">
    <property type="entry name" value="A/G_AdeGlyc_MutY"/>
</dbReference>
<evidence type="ECO:0000256" key="6">
    <source>
        <dbReference type="ARBA" id="ARBA00022485"/>
    </source>
</evidence>
<keyword evidence="13" id="KW-0326">Glycosidase</keyword>
<dbReference type="GO" id="GO:0006284">
    <property type="term" value="P:base-excision repair"/>
    <property type="evidence" value="ECO:0007669"/>
    <property type="project" value="InterPro"/>
</dbReference>
<dbReference type="GO" id="GO:0051539">
    <property type="term" value="F:4 iron, 4 sulfur cluster binding"/>
    <property type="evidence" value="ECO:0007669"/>
    <property type="project" value="UniProtKB-KW"/>
</dbReference>
<dbReference type="Gene3D" id="1.10.340.30">
    <property type="entry name" value="Hypothetical protein, domain 2"/>
    <property type="match status" value="1"/>
</dbReference>
<dbReference type="FunFam" id="1.10.340.30:FF:000002">
    <property type="entry name" value="Adenine DNA glycosylase"/>
    <property type="match status" value="1"/>
</dbReference>
<dbReference type="EC" id="3.2.2.31" evidence="4"/>
<proteinExistence type="inferred from homology"/>
<evidence type="ECO:0000256" key="8">
    <source>
        <dbReference type="ARBA" id="ARBA00022763"/>
    </source>
</evidence>
<dbReference type="InterPro" id="IPR023170">
    <property type="entry name" value="HhH_base_excis_C"/>
</dbReference>